<reference evidence="1 2" key="1">
    <citation type="submission" date="2023-07" db="EMBL/GenBank/DDBJ databases">
        <title>Sorghum-associated microbial communities from plants grown in Nebraska, USA.</title>
        <authorList>
            <person name="Schachtman D."/>
        </authorList>
    </citation>
    <scope>NUCLEOTIDE SEQUENCE [LARGE SCALE GENOMIC DNA]</scope>
    <source>
        <strain evidence="1 2">DS1314</strain>
    </source>
</reference>
<sequence length="125" mass="14628">MTDAHKSLSDSQLEEQIKRKEDELRVLYRERYKRAQGHFKSHQRPYVNITDKSIRSSISASVANYFVYHIGNAGRAETLDCYAAASEYLAIPKYGDRYVDTEVTLNDITLHMRNLKQKWKEGWRG</sequence>
<evidence type="ECO:0000313" key="1">
    <source>
        <dbReference type="EMBL" id="MDQ0173082.1"/>
    </source>
</evidence>
<name>A0ABT9WIN3_9BACL</name>
<dbReference type="EMBL" id="JAUSTI010000016">
    <property type="protein sequence ID" value="MDQ0173082.1"/>
    <property type="molecule type" value="Genomic_DNA"/>
</dbReference>
<accession>A0ABT9WIN3</accession>
<dbReference type="RefSeq" id="WP_307219802.1">
    <property type="nucleotide sequence ID" value="NZ_JAUSTI010000016.1"/>
</dbReference>
<comment type="caution">
    <text evidence="1">The sequence shown here is derived from an EMBL/GenBank/DDBJ whole genome shotgun (WGS) entry which is preliminary data.</text>
</comment>
<protein>
    <submittedName>
        <fullName evidence="1">Uncharacterized protein</fullName>
    </submittedName>
</protein>
<gene>
    <name evidence="1" type="ORF">J2T19_004574</name>
</gene>
<organism evidence="1 2">
    <name type="scientific">Paenibacillus tundrae</name>
    <dbReference type="NCBI Taxonomy" id="528187"/>
    <lineage>
        <taxon>Bacteria</taxon>
        <taxon>Bacillati</taxon>
        <taxon>Bacillota</taxon>
        <taxon>Bacilli</taxon>
        <taxon>Bacillales</taxon>
        <taxon>Paenibacillaceae</taxon>
        <taxon>Paenibacillus</taxon>
    </lineage>
</organism>
<evidence type="ECO:0000313" key="2">
    <source>
        <dbReference type="Proteomes" id="UP001233836"/>
    </source>
</evidence>
<dbReference type="Proteomes" id="UP001233836">
    <property type="component" value="Unassembled WGS sequence"/>
</dbReference>
<keyword evidence="2" id="KW-1185">Reference proteome</keyword>
<proteinExistence type="predicted"/>